<evidence type="ECO:0000313" key="5">
    <source>
        <dbReference type="EMBL" id="MBB4043765.1"/>
    </source>
</evidence>
<dbReference type="RefSeq" id="WP_044161427.1">
    <property type="nucleotide sequence ID" value="NZ_JACIER010000005.1"/>
</dbReference>
<feature type="signal peptide" evidence="3">
    <location>
        <begin position="1"/>
        <end position="25"/>
    </location>
</feature>
<keyword evidence="2" id="KW-0378">Hydrolase</keyword>
<proteinExistence type="predicted"/>
<reference evidence="5" key="1">
    <citation type="submission" date="2020-08" db="EMBL/GenBank/DDBJ databases">
        <title>Genomic Encyclopedia of Type Strains, Phase IV (KMG-IV): sequencing the most valuable type-strain genomes for metagenomic binning, comparative biology and taxonomic classification.</title>
        <authorList>
            <person name="Goeker M."/>
        </authorList>
    </citation>
    <scope>NUCLEOTIDE SEQUENCE [LARGE SCALE GENOMIC DNA]</scope>
    <source>
        <strain evidence="5">DSM 105720</strain>
    </source>
</reference>
<dbReference type="Proteomes" id="UP000560658">
    <property type="component" value="Unassembled WGS sequence"/>
</dbReference>
<accession>A0A840D503</accession>
<feature type="domain" description="Beta-mannosidase-like galactose-binding" evidence="4">
    <location>
        <begin position="976"/>
        <end position="1062"/>
    </location>
</feature>
<name>A0A840D503_9BACE</name>
<evidence type="ECO:0000256" key="1">
    <source>
        <dbReference type="ARBA" id="ARBA00022729"/>
    </source>
</evidence>
<evidence type="ECO:0000313" key="6">
    <source>
        <dbReference type="Proteomes" id="UP000560658"/>
    </source>
</evidence>
<dbReference type="AlphaFoldDB" id="A0A840D503"/>
<evidence type="ECO:0000259" key="4">
    <source>
        <dbReference type="Pfam" id="PF22666"/>
    </source>
</evidence>
<gene>
    <name evidence="5" type="ORF">GGR06_001551</name>
</gene>
<dbReference type="PANTHER" id="PTHR43817:SF1">
    <property type="entry name" value="HYDROLASE, FAMILY 43, PUTATIVE (AFU_ORTHOLOGUE AFUA_3G01660)-RELATED"/>
    <property type="match status" value="1"/>
</dbReference>
<dbReference type="EMBL" id="JACIER010000005">
    <property type="protein sequence ID" value="MBB4043765.1"/>
    <property type="molecule type" value="Genomic_DNA"/>
</dbReference>
<dbReference type="GO" id="GO:0004553">
    <property type="term" value="F:hydrolase activity, hydrolyzing O-glycosyl compounds"/>
    <property type="evidence" value="ECO:0007669"/>
    <property type="project" value="UniProtKB-ARBA"/>
</dbReference>
<feature type="chain" id="PRO_5032941107" description="Beta-mannosidase-like galactose-binding domain-containing protein" evidence="3">
    <location>
        <begin position="26"/>
        <end position="1092"/>
    </location>
</feature>
<sequence>MNNILKHRIFVLFLCACAIIGSAEAQQTRSLRDQFQDPSYEAKPWTFWYWMYGAISKEGITADLEAMKQAGLGGTYLMPIKGVENGKEYNGKAEQLTPEWWEMVRFSMQEADRLGLKLGMHICDGFALAGGPWNSPKESMQKVVWSELVVDGGKLNKLSLPQPEAYEGYYEDISLLALPADNEPDEMPSKITCVNLAVTGEVKETQVVNRDASGVIRSSYPCYIQYEYDRPFTCRNVEIVLNGNNYQAHRLKVMASDDGVTYRLVKQLTPARQGWQNTDENSTHAIPATTARFFRFYWTPEGSEPGSEDMDAAKWKPNLKIKEIRLHREARLHQWEGKAGLVWRVAPATREEEVGTKDCYALSQIINLTDQFKNGVLTATLPKGKWKLLRMGHTSTGHTNATAGGGKGLECDKFSPAAVRKQFDNWFAQAFVKTDLQLARRVLKYMHVDSWECGCQNWSTGFPAEFKKRRGYDLMPYLPLLAGIPIESTAKSEKVLRDVRTTMAELVVDVFYTVLADCAKEYDCQFSAECVSPTMVSDGLMHYQKVDFPMGEFWLNSPTHDKPNDMLDAISGAHIYGKNIVQAEGFTEVRGTWDEHPAMLKTLFDRNYALGINRLFFHVYVHNPWLDRKPGMTLDGIGLFFQRDQTWWDKGAKALSEYASRCQALLQYGHPVADIAVFTGEEVPRRSILPERLVPSLPGIFGAERVESERIRLANEGQPLRVKPVGVTHSANMADPEKWVNPMRGYAYDSFNKDVLLRLAKVENGRMVLPGGASYKAVVLPLPHPMDPNPVALSPEVRAKLDELQKAGVLIPALPYTNDDFSGSGLERDLIVPEDIAWTHRSGDLGEVYFISNQREEVRIFNANMRVSGMAPELWNPVNGEMTIHIPYAQTDTRTEVSLTLAPNESVFVVFQKNNGTNALAGQAYEKVSSIHEMEEVAFQPEPYSVTFVTNGKKLVSETLFDWSKESDESIRYYSGTAMYSTSFRWKGKPKADRRVYLDLGEVGNLGTVYVNGVNCGTVWTPPYRVEISKALQKGANKLEIEVTNTWANALQGVDEGKAPFPGIWTNANYRKQDKTLLPAGLFGPLKLTQEK</sequence>
<evidence type="ECO:0000256" key="3">
    <source>
        <dbReference type="SAM" id="SignalP"/>
    </source>
</evidence>
<dbReference type="PANTHER" id="PTHR43817">
    <property type="entry name" value="GLYCOSYL HYDROLASE"/>
    <property type="match status" value="1"/>
</dbReference>
<keyword evidence="6" id="KW-1185">Reference proteome</keyword>
<protein>
    <recommendedName>
        <fullName evidence="4">Beta-mannosidase-like galactose-binding domain-containing protein</fullName>
    </recommendedName>
</protein>
<dbReference type="NCBIfam" id="NF045579">
    <property type="entry name" value="rhamnoside_JR"/>
    <property type="match status" value="1"/>
</dbReference>
<keyword evidence="1 3" id="KW-0732">Signal</keyword>
<dbReference type="InterPro" id="IPR008979">
    <property type="entry name" value="Galactose-bd-like_sf"/>
</dbReference>
<comment type="caution">
    <text evidence="5">The sequence shown here is derived from an EMBL/GenBank/DDBJ whole genome shotgun (WGS) entry which is preliminary data.</text>
</comment>
<dbReference type="Pfam" id="PF22666">
    <property type="entry name" value="Glyco_hydro_2_N2"/>
    <property type="match status" value="1"/>
</dbReference>
<organism evidence="5 6">
    <name type="scientific">Bacteroides reticulotermitis</name>
    <dbReference type="NCBI Taxonomy" id="1133319"/>
    <lineage>
        <taxon>Bacteria</taxon>
        <taxon>Pseudomonadati</taxon>
        <taxon>Bacteroidota</taxon>
        <taxon>Bacteroidia</taxon>
        <taxon>Bacteroidales</taxon>
        <taxon>Bacteroidaceae</taxon>
        <taxon>Bacteroides</taxon>
    </lineage>
</organism>
<dbReference type="InterPro" id="IPR054593">
    <property type="entry name" value="Beta-mannosidase-like_N2"/>
</dbReference>
<dbReference type="Pfam" id="PF17132">
    <property type="entry name" value="Glyco_hydro_106"/>
    <property type="match status" value="2"/>
</dbReference>
<dbReference type="SUPFAM" id="SSF49785">
    <property type="entry name" value="Galactose-binding domain-like"/>
    <property type="match status" value="2"/>
</dbReference>
<dbReference type="Gene3D" id="2.60.120.260">
    <property type="entry name" value="Galactose-binding domain-like"/>
    <property type="match status" value="2"/>
</dbReference>
<evidence type="ECO:0000256" key="2">
    <source>
        <dbReference type="ARBA" id="ARBA00022801"/>
    </source>
</evidence>